<sequence>MLVNLKRLLKKELCAILNEIGGDSLILDAGERYCTELDWSATVFRK</sequence>
<organism evidence="1 2">
    <name type="scientific">Desulfosporosinus youngiae DSM 17734</name>
    <dbReference type="NCBI Taxonomy" id="768710"/>
    <lineage>
        <taxon>Bacteria</taxon>
        <taxon>Bacillati</taxon>
        <taxon>Bacillota</taxon>
        <taxon>Clostridia</taxon>
        <taxon>Eubacteriales</taxon>
        <taxon>Desulfitobacteriaceae</taxon>
        <taxon>Desulfosporosinus</taxon>
    </lineage>
</organism>
<evidence type="ECO:0000313" key="1">
    <source>
        <dbReference type="EMBL" id="EHQ89357.1"/>
    </source>
</evidence>
<proteinExistence type="predicted"/>
<gene>
    <name evidence="1" type="ORF">DesyoDRAFT_2274</name>
</gene>
<dbReference type="HOGENOM" id="CLU_3182952_0_0_9"/>
<evidence type="ECO:0000313" key="2">
    <source>
        <dbReference type="Proteomes" id="UP000005104"/>
    </source>
</evidence>
<name>H5XUC1_9FIRM</name>
<dbReference type="RefSeq" id="WP_007782988.1">
    <property type="nucleotide sequence ID" value="NZ_CM001441.1"/>
</dbReference>
<protein>
    <submittedName>
        <fullName evidence="1">Uncharacterized protein</fullName>
    </submittedName>
</protein>
<accession>H5XUC1</accession>
<dbReference type="Proteomes" id="UP000005104">
    <property type="component" value="Chromosome"/>
</dbReference>
<keyword evidence="2" id="KW-1185">Reference proteome</keyword>
<dbReference type="EMBL" id="CM001441">
    <property type="protein sequence ID" value="EHQ89357.1"/>
    <property type="molecule type" value="Genomic_DNA"/>
</dbReference>
<reference evidence="1 2" key="1">
    <citation type="submission" date="2011-11" db="EMBL/GenBank/DDBJ databases">
        <title>The Noncontiguous Finished genome of Desulfosporosinus youngiae DSM 17734.</title>
        <authorList>
            <consortium name="US DOE Joint Genome Institute (JGI-PGF)"/>
            <person name="Lucas S."/>
            <person name="Han J."/>
            <person name="Lapidus A."/>
            <person name="Cheng J.-F."/>
            <person name="Goodwin L."/>
            <person name="Pitluck S."/>
            <person name="Peters L."/>
            <person name="Ovchinnikova G."/>
            <person name="Lu M."/>
            <person name="Land M.L."/>
            <person name="Hauser L."/>
            <person name="Pester M."/>
            <person name="Spring S."/>
            <person name="Ollivier B."/>
            <person name="Rattei T."/>
            <person name="Klenk H.-P."/>
            <person name="Wagner M."/>
            <person name="Loy A."/>
            <person name="Woyke T.J."/>
        </authorList>
    </citation>
    <scope>NUCLEOTIDE SEQUENCE [LARGE SCALE GENOMIC DNA]</scope>
    <source>
        <strain evidence="1 2">DSM 17734</strain>
    </source>
</reference>
<dbReference type="AlphaFoldDB" id="H5XUC1"/>